<feature type="transmembrane region" description="Helical" evidence="7">
    <location>
        <begin position="177"/>
        <end position="195"/>
    </location>
</feature>
<accession>A0A5C6A3A6</accession>
<comment type="caution">
    <text evidence="8">The sequence shown here is derived from an EMBL/GenBank/DDBJ whole genome shotgun (WGS) entry which is preliminary data.</text>
</comment>
<organism evidence="8 9">
    <name type="scientific">Stieleria varia</name>
    <dbReference type="NCBI Taxonomy" id="2528005"/>
    <lineage>
        <taxon>Bacteria</taxon>
        <taxon>Pseudomonadati</taxon>
        <taxon>Planctomycetota</taxon>
        <taxon>Planctomycetia</taxon>
        <taxon>Pirellulales</taxon>
        <taxon>Pirellulaceae</taxon>
        <taxon>Stieleria</taxon>
    </lineage>
</organism>
<dbReference type="PANTHER" id="PTHR30589:SF0">
    <property type="entry name" value="PHOSPHATIDYLGLYCEROL--PROLIPOPROTEIN DIACYLGLYCERYL TRANSFERASE"/>
    <property type="match status" value="1"/>
</dbReference>
<dbReference type="EMBL" id="SJPN01000008">
    <property type="protein sequence ID" value="TWT93817.1"/>
    <property type="molecule type" value="Genomic_DNA"/>
</dbReference>
<feature type="transmembrane region" description="Helical" evidence="7">
    <location>
        <begin position="37"/>
        <end position="57"/>
    </location>
</feature>
<dbReference type="OrthoDB" id="871140at2"/>
<dbReference type="Pfam" id="PF01790">
    <property type="entry name" value="LGT"/>
    <property type="match status" value="1"/>
</dbReference>
<comment type="similarity">
    <text evidence="1">Belongs to the Lgt family.</text>
</comment>
<keyword evidence="4 7" id="KW-0812">Transmembrane</keyword>
<evidence type="ECO:0000256" key="3">
    <source>
        <dbReference type="ARBA" id="ARBA00022679"/>
    </source>
</evidence>
<reference evidence="8 9" key="1">
    <citation type="submission" date="2019-02" db="EMBL/GenBank/DDBJ databases">
        <title>Deep-cultivation of Planctomycetes and their phenomic and genomic characterization uncovers novel biology.</title>
        <authorList>
            <person name="Wiegand S."/>
            <person name="Jogler M."/>
            <person name="Boedeker C."/>
            <person name="Pinto D."/>
            <person name="Vollmers J."/>
            <person name="Rivas-Marin E."/>
            <person name="Kohn T."/>
            <person name="Peeters S.H."/>
            <person name="Heuer A."/>
            <person name="Rast P."/>
            <person name="Oberbeckmann S."/>
            <person name="Bunk B."/>
            <person name="Jeske O."/>
            <person name="Meyerdierks A."/>
            <person name="Storesund J.E."/>
            <person name="Kallscheuer N."/>
            <person name="Luecker S."/>
            <person name="Lage O.M."/>
            <person name="Pohl T."/>
            <person name="Merkel B.J."/>
            <person name="Hornburger P."/>
            <person name="Mueller R.-W."/>
            <person name="Bruemmer F."/>
            <person name="Labrenz M."/>
            <person name="Spormann A.M."/>
            <person name="Op Den Camp H."/>
            <person name="Overmann J."/>
            <person name="Amann R."/>
            <person name="Jetten M.S.M."/>
            <person name="Mascher T."/>
            <person name="Medema M.H."/>
            <person name="Devos D.P."/>
            <person name="Kaster A.-K."/>
            <person name="Ovreas L."/>
            <person name="Rohde M."/>
            <person name="Galperin M.Y."/>
            <person name="Jogler C."/>
        </authorList>
    </citation>
    <scope>NUCLEOTIDE SEQUENCE [LARGE SCALE GENOMIC DNA]</scope>
    <source>
        <strain evidence="8 9">Pla52n</strain>
    </source>
</reference>
<keyword evidence="3 8" id="KW-0808">Transferase</keyword>
<dbReference type="GO" id="GO:0042158">
    <property type="term" value="P:lipoprotein biosynthetic process"/>
    <property type="evidence" value="ECO:0007669"/>
    <property type="project" value="InterPro"/>
</dbReference>
<name>A0A5C6A3A6_9BACT</name>
<evidence type="ECO:0000256" key="4">
    <source>
        <dbReference type="ARBA" id="ARBA00022692"/>
    </source>
</evidence>
<evidence type="ECO:0000256" key="7">
    <source>
        <dbReference type="SAM" id="Phobius"/>
    </source>
</evidence>
<dbReference type="Proteomes" id="UP000320176">
    <property type="component" value="Unassembled WGS sequence"/>
</dbReference>
<evidence type="ECO:0000256" key="1">
    <source>
        <dbReference type="ARBA" id="ARBA00007150"/>
    </source>
</evidence>
<keyword evidence="6 7" id="KW-0472">Membrane</keyword>
<dbReference type="RefSeq" id="WP_146522641.1">
    <property type="nucleotide sequence ID" value="NZ_CP151726.1"/>
</dbReference>
<dbReference type="PANTHER" id="PTHR30589">
    <property type="entry name" value="PROLIPOPROTEIN DIACYLGLYCERYL TRANSFERASE"/>
    <property type="match status" value="1"/>
</dbReference>
<dbReference type="AlphaFoldDB" id="A0A5C6A3A6"/>
<protein>
    <submittedName>
        <fullName evidence="8">Prolipoprotein diacylglyceryl transferase</fullName>
    </submittedName>
</protein>
<evidence type="ECO:0000256" key="6">
    <source>
        <dbReference type="ARBA" id="ARBA00023136"/>
    </source>
</evidence>
<evidence type="ECO:0000313" key="8">
    <source>
        <dbReference type="EMBL" id="TWT93817.1"/>
    </source>
</evidence>
<keyword evidence="2" id="KW-1003">Cell membrane</keyword>
<feature type="transmembrane region" description="Helical" evidence="7">
    <location>
        <begin position="69"/>
        <end position="87"/>
    </location>
</feature>
<dbReference type="GO" id="GO:0008961">
    <property type="term" value="F:phosphatidylglycerol-prolipoprotein diacylglyceryl transferase activity"/>
    <property type="evidence" value="ECO:0007669"/>
    <property type="project" value="InterPro"/>
</dbReference>
<dbReference type="InterPro" id="IPR001640">
    <property type="entry name" value="Lgt"/>
</dbReference>
<feature type="transmembrane region" description="Helical" evidence="7">
    <location>
        <begin position="6"/>
        <end position="25"/>
    </location>
</feature>
<sequence>MNVDFAYTLIMGAAMTTGFLLSRLSQRSLSLDRTQRLGVLMGAFCGAMIGAKLPYLFGDLDALMSGAAWFQNGKTILCGLVGGYFGVEIAKWTMQIKSKTGDSFAVPVAATIAVGRLGCFQAQCCYGTPSDLPWAVVFPRIDLLTRHPTQIYESLFHTAAAIALWALMRRGIFRGNLIKLYIILYASYRVVTEMIRPEPRLVANLTAYQWASLAIIVLFSVLWWRDRRQQFLALGSQVETSAQQG</sequence>
<keyword evidence="8" id="KW-0449">Lipoprotein</keyword>
<keyword evidence="5 7" id="KW-1133">Transmembrane helix</keyword>
<dbReference type="GO" id="GO:0005886">
    <property type="term" value="C:plasma membrane"/>
    <property type="evidence" value="ECO:0007669"/>
    <property type="project" value="InterPro"/>
</dbReference>
<proteinExistence type="inferred from homology"/>
<gene>
    <name evidence="8" type="ORF">Pla52n_56450</name>
</gene>
<keyword evidence="9" id="KW-1185">Reference proteome</keyword>
<evidence type="ECO:0000256" key="2">
    <source>
        <dbReference type="ARBA" id="ARBA00022475"/>
    </source>
</evidence>
<feature type="transmembrane region" description="Helical" evidence="7">
    <location>
        <begin position="207"/>
        <end position="224"/>
    </location>
</feature>
<evidence type="ECO:0000256" key="5">
    <source>
        <dbReference type="ARBA" id="ARBA00022989"/>
    </source>
</evidence>
<evidence type="ECO:0000313" key="9">
    <source>
        <dbReference type="Proteomes" id="UP000320176"/>
    </source>
</evidence>